<evidence type="ECO:0000313" key="2">
    <source>
        <dbReference type="EMBL" id="KAK4017393.1"/>
    </source>
</evidence>
<feature type="region of interest" description="Disordered" evidence="1">
    <location>
        <begin position="25"/>
        <end position="61"/>
    </location>
</feature>
<comment type="caution">
    <text evidence="2">The sequence shown here is derived from an EMBL/GenBank/DDBJ whole genome shotgun (WGS) entry which is preliminary data.</text>
</comment>
<evidence type="ECO:0000256" key="1">
    <source>
        <dbReference type="SAM" id="MobiDB-lite"/>
    </source>
</evidence>
<feature type="compositionally biased region" description="Polar residues" evidence="1">
    <location>
        <begin position="30"/>
        <end position="42"/>
    </location>
</feature>
<keyword evidence="3" id="KW-1185">Reference proteome</keyword>
<evidence type="ECO:0000313" key="3">
    <source>
        <dbReference type="Proteomes" id="UP001234178"/>
    </source>
</evidence>
<dbReference type="EMBL" id="JAOYFB010000006">
    <property type="protein sequence ID" value="KAK4017393.1"/>
    <property type="molecule type" value="Genomic_DNA"/>
</dbReference>
<organism evidence="2 3">
    <name type="scientific">Daphnia magna</name>
    <dbReference type="NCBI Taxonomy" id="35525"/>
    <lineage>
        <taxon>Eukaryota</taxon>
        <taxon>Metazoa</taxon>
        <taxon>Ecdysozoa</taxon>
        <taxon>Arthropoda</taxon>
        <taxon>Crustacea</taxon>
        <taxon>Branchiopoda</taxon>
        <taxon>Diplostraca</taxon>
        <taxon>Cladocera</taxon>
        <taxon>Anomopoda</taxon>
        <taxon>Daphniidae</taxon>
        <taxon>Daphnia</taxon>
    </lineage>
</organism>
<proteinExistence type="predicted"/>
<protein>
    <submittedName>
        <fullName evidence="2">Uncharacterized protein</fullName>
    </submittedName>
</protein>
<accession>A0ABQ9ZX65</accession>
<dbReference type="Proteomes" id="UP001234178">
    <property type="component" value="Unassembled WGS sequence"/>
</dbReference>
<name>A0ABQ9ZX65_9CRUS</name>
<feature type="compositionally biased region" description="Basic and acidic residues" evidence="1">
    <location>
        <begin position="43"/>
        <end position="61"/>
    </location>
</feature>
<reference evidence="2 3" key="1">
    <citation type="journal article" date="2023" name="Nucleic Acids Res.">
        <title>The hologenome of Daphnia magna reveals possible DNA methylation and microbiome-mediated evolution of the host genome.</title>
        <authorList>
            <person name="Chaturvedi A."/>
            <person name="Li X."/>
            <person name="Dhandapani V."/>
            <person name="Marshall H."/>
            <person name="Kissane S."/>
            <person name="Cuenca-Cambronero M."/>
            <person name="Asole G."/>
            <person name="Calvet F."/>
            <person name="Ruiz-Romero M."/>
            <person name="Marangio P."/>
            <person name="Guigo R."/>
            <person name="Rago D."/>
            <person name="Mirbahai L."/>
            <person name="Eastwood N."/>
            <person name="Colbourne J.K."/>
            <person name="Zhou J."/>
            <person name="Mallon E."/>
            <person name="Orsini L."/>
        </authorList>
    </citation>
    <scope>NUCLEOTIDE SEQUENCE [LARGE SCALE GENOMIC DNA]</scope>
    <source>
        <strain evidence="2">LRV0_1</strain>
    </source>
</reference>
<gene>
    <name evidence="2" type="ORF">OUZ56_032705</name>
</gene>
<sequence length="61" mass="6812">MNKIYLSLDCLYFPSLRSASPLADRGHLALSSTTSSPYTGNKQNEDDKSGELKHEIRLRGK</sequence>